<protein>
    <submittedName>
        <fullName evidence="1">Uncharacterized protein</fullName>
    </submittedName>
</protein>
<keyword evidence="2" id="KW-1185">Reference proteome</keyword>
<sequence>MSISIASFYTRSSSNPKDLLLDDKFVFIHGSALDERGELAISFGDANAQRVLVQYDIETMALSVDNTTASADVGSDLFRHFTAGQLVVLEATTLGFAELFSTIRALIDIGLKRIEIIYVEPLEYTKPKGADQYALSDRIKGYLPIPNSIVDLTSDDLEAGVFFLGFESERLERALEEHQMITTKDIKVVFGIPAFQPGWELNSIVPHLTRLSEQGRIEMAYCAANDPEAAFECLETTRTSLGYGKSMFIAPIGTKPCGIASAVFASIYPEQVGLLFDHPTRKSKRSEGSSLWHRYSVILQ</sequence>
<evidence type="ECO:0000313" key="2">
    <source>
        <dbReference type="Proteomes" id="UP000242915"/>
    </source>
</evidence>
<proteinExistence type="predicted"/>
<dbReference type="EMBL" id="FZOG01000001">
    <property type="protein sequence ID" value="SNR79138.1"/>
    <property type="molecule type" value="Genomic_DNA"/>
</dbReference>
<dbReference type="AlphaFoldDB" id="A0A238Z827"/>
<name>A0A238Z827_9PSED</name>
<organism evidence="1 2">
    <name type="scientific">Pseudomonas segetis</name>
    <dbReference type="NCBI Taxonomy" id="298908"/>
    <lineage>
        <taxon>Bacteria</taxon>
        <taxon>Pseudomonadati</taxon>
        <taxon>Pseudomonadota</taxon>
        <taxon>Gammaproteobacteria</taxon>
        <taxon>Pseudomonadales</taxon>
        <taxon>Pseudomonadaceae</taxon>
        <taxon>Pseudomonas</taxon>
    </lineage>
</organism>
<evidence type="ECO:0000313" key="1">
    <source>
        <dbReference type="EMBL" id="SNR79138.1"/>
    </source>
</evidence>
<accession>A0A238Z827</accession>
<gene>
    <name evidence="1" type="ORF">SAMN05216255_0200</name>
</gene>
<reference evidence="2" key="1">
    <citation type="submission" date="2017-06" db="EMBL/GenBank/DDBJ databases">
        <authorList>
            <person name="Varghese N."/>
            <person name="Submissions S."/>
        </authorList>
    </citation>
    <scope>NUCLEOTIDE SEQUENCE [LARGE SCALE GENOMIC DNA]</scope>
    <source>
        <strain evidence="2">CIP 108523</strain>
    </source>
</reference>
<dbReference type="Proteomes" id="UP000242915">
    <property type="component" value="Unassembled WGS sequence"/>
</dbReference>